<dbReference type="SUPFAM" id="SSF48208">
    <property type="entry name" value="Six-hairpin glycosidases"/>
    <property type="match status" value="1"/>
</dbReference>
<proteinExistence type="predicted"/>
<evidence type="ECO:0000313" key="2">
    <source>
        <dbReference type="EMBL" id="MCY1720556.1"/>
    </source>
</evidence>
<dbReference type="GO" id="GO:0005975">
    <property type="term" value="P:carbohydrate metabolic process"/>
    <property type="evidence" value="ECO:0007669"/>
    <property type="project" value="InterPro"/>
</dbReference>
<dbReference type="RefSeq" id="WP_343332890.1">
    <property type="nucleotide sequence ID" value="NZ_JAPOHD010000018.1"/>
</dbReference>
<dbReference type="AlphaFoldDB" id="A0A9X3J6J9"/>
<protein>
    <recommendedName>
        <fullName evidence="4">Alpha-L-rhamnosidase six-hairpin glycosidase domain-containing protein</fullName>
    </recommendedName>
</protein>
<dbReference type="EMBL" id="JAPOHD010000018">
    <property type="protein sequence ID" value="MCY1720556.1"/>
    <property type="molecule type" value="Genomic_DNA"/>
</dbReference>
<feature type="signal peptide" evidence="1">
    <location>
        <begin position="1"/>
        <end position="19"/>
    </location>
</feature>
<gene>
    <name evidence="2" type="ORF">OU798_09400</name>
</gene>
<dbReference type="InterPro" id="IPR012341">
    <property type="entry name" value="6hp_glycosidase-like_sf"/>
</dbReference>
<feature type="chain" id="PRO_5040988625" description="Alpha-L-rhamnosidase six-hairpin glycosidase domain-containing protein" evidence="1">
    <location>
        <begin position="20"/>
        <end position="486"/>
    </location>
</feature>
<keyword evidence="3" id="KW-1185">Reference proteome</keyword>
<dbReference type="Proteomes" id="UP001145087">
    <property type="component" value="Unassembled WGS sequence"/>
</dbReference>
<evidence type="ECO:0000256" key="1">
    <source>
        <dbReference type="SAM" id="SignalP"/>
    </source>
</evidence>
<sequence length="486" mass="56340">MYRKMITLLGVVFSIVTFAQKQNGVTFSSNNTDLNNAFEWAKNKALYYAHDDSDPVGFWYEAALPNREAFCMRDVSHQSIGAEILGLSKHNFNMFLKFAQNISEEKDYCSWWEINRYNKPAPVDYENDKDFWYNLPANFDVVYNTGRLYRWTGNLNYLQHPDLQNFYKLSLNEYVDRWELGFDKVLARERDMHLVKPENGKLRFGNKRGIPTYNEGGRGETLLSIDLTASLIAAYKAYADILRLNGKETESEKMAKLAQMEQQFLTDFWWDAKKGEFKSILYVDNSYDYFMVGNNQAFQHYVLYFNALSDKEKISTVVNDYIANYKKLIVELKSYLPIIFYENGHSDRATKMIVELCSQENKRRDYPENSFTIIEHITRGLMGIEGYAEHKMVQTYSRLDKESDWAEIRDISILGTRISVKHNGHSKTTLTNHGNIEILWNVNLKKCGPQVLVNGIKTQVFSAKEGEYSFTTVKVPAGETVVVSTI</sequence>
<evidence type="ECO:0000313" key="3">
    <source>
        <dbReference type="Proteomes" id="UP001145087"/>
    </source>
</evidence>
<dbReference type="InterPro" id="IPR008928">
    <property type="entry name" value="6-hairpin_glycosidase_sf"/>
</dbReference>
<dbReference type="Gene3D" id="1.50.10.10">
    <property type="match status" value="1"/>
</dbReference>
<comment type="caution">
    <text evidence="2">The sequence shown here is derived from an EMBL/GenBank/DDBJ whole genome shotgun (WGS) entry which is preliminary data.</text>
</comment>
<reference evidence="2" key="1">
    <citation type="submission" date="2022-11" db="EMBL/GenBank/DDBJ databases">
        <title>Marilongibacter aestuarii gen. nov., sp. nov., isolated from tidal flat sediment.</title>
        <authorList>
            <person name="Jiayan W."/>
        </authorList>
    </citation>
    <scope>NUCLEOTIDE SEQUENCE</scope>
    <source>
        <strain evidence="2">Z1-6</strain>
    </source>
</reference>
<accession>A0A9X3J6J9</accession>
<keyword evidence="1" id="KW-0732">Signal</keyword>
<name>A0A9X3J6J9_9BACT</name>
<evidence type="ECO:0008006" key="4">
    <source>
        <dbReference type="Google" id="ProtNLM"/>
    </source>
</evidence>
<organism evidence="2 3">
    <name type="scientific">Draconibacterium aestuarii</name>
    <dbReference type="NCBI Taxonomy" id="2998507"/>
    <lineage>
        <taxon>Bacteria</taxon>
        <taxon>Pseudomonadati</taxon>
        <taxon>Bacteroidota</taxon>
        <taxon>Bacteroidia</taxon>
        <taxon>Marinilabiliales</taxon>
        <taxon>Prolixibacteraceae</taxon>
        <taxon>Draconibacterium</taxon>
    </lineage>
</organism>